<dbReference type="Proteomes" id="UP001163726">
    <property type="component" value="Chromosome"/>
</dbReference>
<organism evidence="2 3">
    <name type="scientific">Catenovulum adriaticum</name>
    <dbReference type="NCBI Taxonomy" id="2984846"/>
    <lineage>
        <taxon>Bacteria</taxon>
        <taxon>Pseudomonadati</taxon>
        <taxon>Pseudomonadota</taxon>
        <taxon>Gammaproteobacteria</taxon>
        <taxon>Alteromonadales</taxon>
        <taxon>Alteromonadaceae</taxon>
        <taxon>Catenovulum</taxon>
    </lineage>
</organism>
<accession>A0ABY7AKJ7</accession>
<feature type="domain" description="DUF6701" evidence="1">
    <location>
        <begin position="571"/>
        <end position="1162"/>
    </location>
</feature>
<gene>
    <name evidence="2" type="ORF">OLW01_13125</name>
</gene>
<evidence type="ECO:0000313" key="2">
    <source>
        <dbReference type="EMBL" id="WAJ70068.1"/>
    </source>
</evidence>
<reference evidence="2" key="1">
    <citation type="submission" date="2022-10" db="EMBL/GenBank/DDBJ databases">
        <title>Catenovulum adriacola sp. nov. isolated in the Harbour of Susak.</title>
        <authorList>
            <person name="Schoch T."/>
            <person name="Reich S.J."/>
            <person name="Stoeferle S."/>
            <person name="Flaiz M."/>
            <person name="Kazda M."/>
            <person name="Riedel C.U."/>
            <person name="Duerre P."/>
        </authorList>
    </citation>
    <scope>NUCLEOTIDE SEQUENCE</scope>
    <source>
        <strain evidence="2">TS8</strain>
    </source>
</reference>
<sequence length="1165" mass="125555">MNLLKLLSFLTGIISLGLVSFISVAAPFCSQVFSGAVASHDETGHLTMTNSISRILNDPNYDQLPFNSITLPNNESEYKNTCGANQVCGISGNSNPTIELPTFQSQSRGGNVTINNNSSSKILSNQNYKEVTIDGTAATVQSANSIYKMKSLVVRNSNSKLKLPAGDYYIETLTLDGGAIEFDSSRGEGNVRLHVKNYILVRNSNSGININGSPNNVVIYVHAKKNSESYGVKLLAGAQVSAFLYVGNNSNGNVKIENSISKFTGRMAVRNLEIIDATVEYAGNPNQVDFGDACESSPPPVSTCPAIGSNTMKASINEFHIENKNSWIELYIKDTPTSINLKNWKIKAHGAKKGSQFEFTLFTSNKYFNQGDFLIFAENTNNSDFDEVASTFLFDKNEIDWHNNFQEILLLDAQGQLVHYLKYQQGNGNENEWEDCLTDAPNASTQIEPPGNKATACAIEDGSADASEWNSDCESTPGQSNSGETIDHYEIIHPATALSCKGADVTVKACLDSACSQLATEPSSATLNKSISNNLTAIDANAFTGSKAINFTQAGELTASLSLSALSPSAPVQCKLASGSLSNCQINFSDSALFVSSASATSCSSARLTVQALKSDQSLNCAPAWRGRKNVNLSFNYANPASNPHNTQVSINNLVLSAGIEKTKILTFDSTSTAKLSIDYADAGQISITASDPDNILQTSSGQLTLVPTKLVLSGSNTNAQQAATDFSYKLSAQCSDGQITPNYQPDNLQLKFSRNVPNGATYQGVEANLNYANNAQTSSAQTSAAVFSTANNLIFNNGEFVFNQAQINEAGQYQLAFQDTNYLNSGITISSNPIELGLFIPAKLSIYQASDVLPNGFTDTRVQGAFNETIGTFSYLGQNFGYALNQTPTVMVLAENAKGETLYNYSPALNSANLAFAPANMSATSASGKLLTASFNNGLLSDNNDGSYSYQFSSDDSFSYTKTAANAEQVPFESDISLRFNSDFFVDQDYNQISNSQAKDIQPVAATIYAGRLTTSNNFGPETDTLNLPVYIEYYTAAGWMVANNDNQTQMDSSVFTFGGSGHNLGDNWQNSYSLNTNKTVNLLSPDTSSNQVSSTSGQFYFNFAAPGANNSGSLSSQIDLTSLPYLQYDWNGDNNLDTQISSELIWGLYRGSDKVIFWRENFN</sequence>
<dbReference type="Pfam" id="PF20419">
    <property type="entry name" value="DUF6701"/>
    <property type="match status" value="1"/>
</dbReference>
<name>A0ABY7AKJ7_9ALTE</name>
<proteinExistence type="predicted"/>
<evidence type="ECO:0000259" key="1">
    <source>
        <dbReference type="Pfam" id="PF20419"/>
    </source>
</evidence>
<dbReference type="RefSeq" id="WP_268074367.1">
    <property type="nucleotide sequence ID" value="NZ_CP109965.1"/>
</dbReference>
<dbReference type="InterPro" id="IPR046524">
    <property type="entry name" value="DUF6701"/>
</dbReference>
<dbReference type="EMBL" id="CP109965">
    <property type="protein sequence ID" value="WAJ70068.1"/>
    <property type="molecule type" value="Genomic_DNA"/>
</dbReference>
<keyword evidence="3" id="KW-1185">Reference proteome</keyword>
<evidence type="ECO:0000313" key="3">
    <source>
        <dbReference type="Proteomes" id="UP001163726"/>
    </source>
</evidence>
<protein>
    <recommendedName>
        <fullName evidence="1">DUF6701 domain-containing protein</fullName>
    </recommendedName>
</protein>